<comment type="subunit">
    <text evidence="6">The basal body constitutes a major portion of the flagellar organelle and consists of four rings (L,P,S, and M) mounted on a central rod.</text>
</comment>
<dbReference type="InParanoid" id="A0A5Q0BFX4"/>
<keyword evidence="8" id="KW-1185">Reference proteome</keyword>
<evidence type="ECO:0000256" key="3">
    <source>
        <dbReference type="ARBA" id="ARBA00008994"/>
    </source>
</evidence>
<evidence type="ECO:0000313" key="7">
    <source>
        <dbReference type="EMBL" id="QFY42439.1"/>
    </source>
</evidence>
<dbReference type="FunCoup" id="A0A5Q0BFX4">
    <property type="interactions" value="65"/>
</dbReference>
<dbReference type="KEGG" id="mmob:F6R98_07205"/>
<comment type="subcellular location">
    <subcellularLocation>
        <location evidence="2 6">Bacterial flagellum basal body</location>
    </subcellularLocation>
</comment>
<keyword evidence="7" id="KW-0966">Cell projection</keyword>
<evidence type="ECO:0000256" key="1">
    <source>
        <dbReference type="ARBA" id="ARBA00002591"/>
    </source>
</evidence>
<dbReference type="GO" id="GO:0005198">
    <property type="term" value="F:structural molecule activity"/>
    <property type="evidence" value="ECO:0007669"/>
    <property type="project" value="InterPro"/>
</dbReference>
<dbReference type="NCBIfam" id="NF003676">
    <property type="entry name" value="PRK05303.1"/>
    <property type="match status" value="1"/>
</dbReference>
<evidence type="ECO:0000256" key="5">
    <source>
        <dbReference type="ARBA" id="ARBA00023143"/>
    </source>
</evidence>
<reference evidence="7 8" key="1">
    <citation type="submission" date="2019-09" db="EMBL/GenBank/DDBJ databases">
        <title>Ecophysiology of the spiral-shaped methanotroph Methylospira mobilis as revealed by the complete genome sequence.</title>
        <authorList>
            <person name="Oshkin I.Y."/>
            <person name="Dedysh S.N."/>
            <person name="Miroshnikov K."/>
            <person name="Danilova O.V."/>
            <person name="Hakobyan A."/>
            <person name="Liesack W."/>
        </authorList>
    </citation>
    <scope>NUCLEOTIDE SEQUENCE [LARGE SCALE GENOMIC DNA]</scope>
    <source>
        <strain evidence="7 8">Shm1</strain>
    </source>
</reference>
<dbReference type="EMBL" id="CP044205">
    <property type="protein sequence ID" value="QFY42439.1"/>
    <property type="molecule type" value="Genomic_DNA"/>
</dbReference>
<comment type="function">
    <text evidence="1 6">Assembles around the rod to form the L-ring and probably protects the motor/basal body from shearing forces during rotation.</text>
</comment>
<dbReference type="PANTHER" id="PTHR30381:SF0">
    <property type="entry name" value="FLAGELLAR P-RING PROTEIN"/>
    <property type="match status" value="1"/>
</dbReference>
<dbReference type="OrthoDB" id="9786431at2"/>
<keyword evidence="7" id="KW-0282">Flagellum</keyword>
<organism evidence="7 8">
    <name type="scientific">Candidatus Methylospira mobilis</name>
    <dbReference type="NCBI Taxonomy" id="1808979"/>
    <lineage>
        <taxon>Bacteria</taxon>
        <taxon>Pseudomonadati</taxon>
        <taxon>Pseudomonadota</taxon>
        <taxon>Gammaproteobacteria</taxon>
        <taxon>Methylococcales</taxon>
        <taxon>Methylococcaceae</taxon>
        <taxon>Candidatus Methylospira</taxon>
    </lineage>
</organism>
<sequence length="373" mass="39333">MRNIWPRPIMIVLLSCFLWLPGITQAQRIKDLVDVLGVRENQLIGYGLVVGLDGTGDQTTQTPFTTQSINNLLKQSGVYLPEISSTTMRLKNVAAVMITASMPAYAQIGQAIDVTVSSMGNASSLRGGTLVMTPLKGADGQIYAVAQGNVLIGGYGTSQDGNSVKTNQLNAGLISDGATVERLVPTTLAEDGVIRLELTNADFTTASRVVNAINQHFGTSTAFAQDERVITVRVPQSASNQVAFLGEMENLEVNPGQIAAKVVLNARTGSVVMNQVVRLDPCAISHGDLTVVVTSTPIISQPGAFSDGRTVVRRQTQIGVNSQPGKVMELDGGPTLSDVVEALNSIGATPQDLLSILQAMKVAGALHADLEII</sequence>
<dbReference type="GO" id="GO:0071973">
    <property type="term" value="P:bacterial-type flagellum-dependent cell motility"/>
    <property type="evidence" value="ECO:0007669"/>
    <property type="project" value="InterPro"/>
</dbReference>
<evidence type="ECO:0000313" key="8">
    <source>
        <dbReference type="Proteomes" id="UP000325755"/>
    </source>
</evidence>
<protein>
    <recommendedName>
        <fullName evidence="6">Flagellar P-ring protein</fullName>
    </recommendedName>
    <alternativeName>
        <fullName evidence="6">Basal body P-ring protein</fullName>
    </alternativeName>
</protein>
<name>A0A5Q0BFX4_9GAMM</name>
<accession>A0A5Q0BFX4</accession>
<keyword evidence="4" id="KW-0732">Signal</keyword>
<keyword evidence="7" id="KW-0969">Cilium</keyword>
<dbReference type="GO" id="GO:0009428">
    <property type="term" value="C:bacterial-type flagellum basal body, distal rod, P ring"/>
    <property type="evidence" value="ECO:0007669"/>
    <property type="project" value="InterPro"/>
</dbReference>
<dbReference type="HAMAP" id="MF_00416">
    <property type="entry name" value="FlgI"/>
    <property type="match status" value="1"/>
</dbReference>
<dbReference type="InterPro" id="IPR001782">
    <property type="entry name" value="Flag_FlgI"/>
</dbReference>
<dbReference type="Pfam" id="PF02119">
    <property type="entry name" value="FlgI"/>
    <property type="match status" value="1"/>
</dbReference>
<dbReference type="GO" id="GO:0030288">
    <property type="term" value="C:outer membrane-bounded periplasmic space"/>
    <property type="evidence" value="ECO:0007669"/>
    <property type="project" value="InterPro"/>
</dbReference>
<gene>
    <name evidence="6" type="primary">flgI</name>
    <name evidence="7" type="ORF">F6R98_07205</name>
</gene>
<proteinExistence type="inferred from homology"/>
<keyword evidence="5 6" id="KW-0975">Bacterial flagellum</keyword>
<dbReference type="AlphaFoldDB" id="A0A5Q0BFX4"/>
<evidence type="ECO:0000256" key="4">
    <source>
        <dbReference type="ARBA" id="ARBA00022729"/>
    </source>
</evidence>
<dbReference type="Proteomes" id="UP000325755">
    <property type="component" value="Chromosome"/>
</dbReference>
<dbReference type="PRINTS" id="PR01010">
    <property type="entry name" value="FLGPRINGFLGI"/>
</dbReference>
<dbReference type="PANTHER" id="PTHR30381">
    <property type="entry name" value="FLAGELLAR P-RING PERIPLASMIC PROTEIN FLGI"/>
    <property type="match status" value="1"/>
</dbReference>
<comment type="similarity">
    <text evidence="3 6">Belongs to the FlgI family.</text>
</comment>
<evidence type="ECO:0000256" key="6">
    <source>
        <dbReference type="HAMAP-Rule" id="MF_00416"/>
    </source>
</evidence>
<evidence type="ECO:0000256" key="2">
    <source>
        <dbReference type="ARBA" id="ARBA00004117"/>
    </source>
</evidence>